<proteinExistence type="inferred from homology"/>
<dbReference type="GO" id="GO:0004359">
    <property type="term" value="F:glutaminase activity"/>
    <property type="evidence" value="ECO:0007669"/>
    <property type="project" value="InterPro"/>
</dbReference>
<dbReference type="CDD" id="cd07570">
    <property type="entry name" value="GAT_Gln-NAD-synth"/>
    <property type="match status" value="1"/>
</dbReference>
<dbReference type="InterPro" id="IPR003694">
    <property type="entry name" value="NAD_synthase"/>
</dbReference>
<dbReference type="SUPFAM" id="SSF56317">
    <property type="entry name" value="Carbon-nitrogen hydrolase"/>
    <property type="match status" value="1"/>
</dbReference>
<keyword evidence="7 10" id="KW-0067">ATP-binding</keyword>
<dbReference type="Pfam" id="PF02540">
    <property type="entry name" value="NAD_synthase"/>
    <property type="match status" value="1"/>
</dbReference>
<evidence type="ECO:0000256" key="8">
    <source>
        <dbReference type="ARBA" id="ARBA00023027"/>
    </source>
</evidence>
<dbReference type="InterPro" id="IPR003010">
    <property type="entry name" value="C-N_Hydrolase"/>
</dbReference>
<dbReference type="UniPathway" id="UPA00253">
    <property type="reaction ID" value="UER00334"/>
</dbReference>
<reference evidence="13" key="2">
    <citation type="submission" date="2020-10" db="UniProtKB">
        <authorList>
            <consortium name="WormBaseParasite"/>
        </authorList>
    </citation>
    <scope>IDENTIFICATION</scope>
</reference>
<dbReference type="Proteomes" id="UP000492821">
    <property type="component" value="Unassembled WGS sequence"/>
</dbReference>
<dbReference type="WBParaSite" id="Pan_g4713.t1">
    <property type="protein sequence ID" value="Pan_g4713.t1"/>
    <property type="gene ID" value="Pan_g4713"/>
</dbReference>
<dbReference type="InterPro" id="IPR014445">
    <property type="entry name" value="Gln-dep_NAD_synthase"/>
</dbReference>
<comment type="similarity">
    <text evidence="2 10">In the C-terminal section; belongs to the NAD synthetase family.</text>
</comment>
<comment type="catalytic activity">
    <reaction evidence="10">
        <text>deamido-NAD(+) + L-glutamine + ATP + H2O = L-glutamate + AMP + diphosphate + NAD(+) + H(+)</text>
        <dbReference type="Rhea" id="RHEA:24384"/>
        <dbReference type="ChEBI" id="CHEBI:15377"/>
        <dbReference type="ChEBI" id="CHEBI:15378"/>
        <dbReference type="ChEBI" id="CHEBI:29985"/>
        <dbReference type="ChEBI" id="CHEBI:30616"/>
        <dbReference type="ChEBI" id="CHEBI:33019"/>
        <dbReference type="ChEBI" id="CHEBI:57540"/>
        <dbReference type="ChEBI" id="CHEBI:58359"/>
        <dbReference type="ChEBI" id="CHEBI:58437"/>
        <dbReference type="ChEBI" id="CHEBI:456215"/>
        <dbReference type="EC" id="6.3.5.1"/>
    </reaction>
</comment>
<dbReference type="InterPro" id="IPR036526">
    <property type="entry name" value="C-N_Hydrolase_sf"/>
</dbReference>
<dbReference type="GO" id="GO:0005737">
    <property type="term" value="C:cytoplasm"/>
    <property type="evidence" value="ECO:0007669"/>
    <property type="project" value="InterPro"/>
</dbReference>
<evidence type="ECO:0000256" key="3">
    <source>
        <dbReference type="ARBA" id="ARBA00012743"/>
    </source>
</evidence>
<name>A0A7E4ZZF8_PANRE</name>
<dbReference type="Gene3D" id="3.60.110.10">
    <property type="entry name" value="Carbon-nitrogen hydrolase"/>
    <property type="match status" value="1"/>
</dbReference>
<dbReference type="Pfam" id="PF00795">
    <property type="entry name" value="CN_hydrolase"/>
    <property type="match status" value="1"/>
</dbReference>
<protein>
    <recommendedName>
        <fullName evidence="4 10">Glutamine-dependent NAD(+) synthetase</fullName>
        <ecNumber evidence="3 10">6.3.5.1</ecNumber>
    </recommendedName>
    <alternativeName>
        <fullName evidence="9 10">NAD(+) synthase [glutamine-hydrolyzing]</fullName>
    </alternativeName>
</protein>
<keyword evidence="6 10" id="KW-0547">Nucleotide-binding</keyword>
<sequence>MNAHMTAQFNRRVNVSVCALNQWALDWEGNLERALTAIKRSHAAGSNIHVGVELELCGYSCLDHFFERDTETHCWESLAKILDVSRTLDNMVIVTGMPIRFRAAVYNCMIVLAAGQVGLIHPKSALCDDDVYRESRYFKSWKHGTECQPFNLRQHGIDQDDVPFGHGIVETKDGIKIAVEICEELWCPKSPSVEWALQGVDVICNGSGSHHILGKSAKKITELMQDASSKLGGIYLYSNSRGFDGDRVLFDGMSAILQNGAIYKYIEQFDLEDVEIATAVLDLNESEIYRGKIASLGELSSRSALLKTIPLNVEIVVSKQGALSTPINPTFYTTRQELFHAPSAYLWHYLRRSTAAGYFLALSGGADSAAVAAIVYLMCDKVCQAVKRYQDQGIKLDQAFYLHNKPVTETDPKKLANRLFYVCYMKSVNSSIETETRARDIAECLGANFSVQSIDSIVDSFKTTFADSHGLLVTHSHADYRAQLALENIQARARMVLSYLNAQLLPVTAGLTGSLLVLSSSNVDESLVGYLTKYDCSSADINPIGSINKVDLKVFLQDFAALGFEPYQHVIAAPPTAELRPLREGESKPQTDEDEIGVTYAQLQEIGLLRKPGYHGLFSMFFALSHRWNHLLPTETAEIVIKYFTRYIRNRHKSAVSTPALVCNKYCVDDQRTDHRPIVYPNFAGSFQRLREIAHNMLEHKP</sequence>
<dbReference type="GO" id="GO:0009435">
    <property type="term" value="P:NAD+ biosynthetic process"/>
    <property type="evidence" value="ECO:0007669"/>
    <property type="project" value="UniProtKB-UniRule"/>
</dbReference>
<evidence type="ECO:0000256" key="9">
    <source>
        <dbReference type="ARBA" id="ARBA00030681"/>
    </source>
</evidence>
<dbReference type="Gene3D" id="3.40.50.620">
    <property type="entry name" value="HUPs"/>
    <property type="match status" value="1"/>
</dbReference>
<dbReference type="GO" id="GO:0003952">
    <property type="term" value="F:NAD+ synthase (glutamine-hydrolyzing) activity"/>
    <property type="evidence" value="ECO:0007669"/>
    <property type="project" value="UniProtKB-UniRule"/>
</dbReference>
<evidence type="ECO:0000256" key="6">
    <source>
        <dbReference type="ARBA" id="ARBA00022741"/>
    </source>
</evidence>
<evidence type="ECO:0000256" key="1">
    <source>
        <dbReference type="ARBA" id="ARBA00005188"/>
    </source>
</evidence>
<dbReference type="SUPFAM" id="SSF52402">
    <property type="entry name" value="Adenine nucleotide alpha hydrolases-like"/>
    <property type="match status" value="1"/>
</dbReference>
<dbReference type="CDD" id="cd00553">
    <property type="entry name" value="NAD_synthase"/>
    <property type="match status" value="1"/>
</dbReference>
<dbReference type="InterPro" id="IPR022310">
    <property type="entry name" value="NAD/GMP_synthase"/>
</dbReference>
<keyword evidence="8 10" id="KW-0520">NAD</keyword>
<evidence type="ECO:0000259" key="11">
    <source>
        <dbReference type="PROSITE" id="PS50263"/>
    </source>
</evidence>
<evidence type="ECO:0000256" key="10">
    <source>
        <dbReference type="PIRNR" id="PIRNR006630"/>
    </source>
</evidence>
<evidence type="ECO:0000256" key="4">
    <source>
        <dbReference type="ARBA" id="ARBA00017309"/>
    </source>
</evidence>
<organism evidence="12 13">
    <name type="scientific">Panagrellus redivivus</name>
    <name type="common">Microworm</name>
    <dbReference type="NCBI Taxonomy" id="6233"/>
    <lineage>
        <taxon>Eukaryota</taxon>
        <taxon>Metazoa</taxon>
        <taxon>Ecdysozoa</taxon>
        <taxon>Nematoda</taxon>
        <taxon>Chromadorea</taxon>
        <taxon>Rhabditida</taxon>
        <taxon>Tylenchina</taxon>
        <taxon>Panagrolaimomorpha</taxon>
        <taxon>Panagrolaimoidea</taxon>
        <taxon>Panagrolaimidae</taxon>
        <taxon>Panagrellus</taxon>
    </lineage>
</organism>
<evidence type="ECO:0000256" key="5">
    <source>
        <dbReference type="ARBA" id="ARBA00022598"/>
    </source>
</evidence>
<dbReference type="PIRSF" id="PIRSF006630">
    <property type="entry name" value="NADS_GAT"/>
    <property type="match status" value="1"/>
</dbReference>
<dbReference type="AlphaFoldDB" id="A0A7E4ZZF8"/>
<evidence type="ECO:0000256" key="7">
    <source>
        <dbReference type="ARBA" id="ARBA00022840"/>
    </source>
</evidence>
<evidence type="ECO:0000313" key="13">
    <source>
        <dbReference type="WBParaSite" id="Pan_g4713.t1"/>
    </source>
</evidence>
<dbReference type="PANTHER" id="PTHR23090">
    <property type="entry name" value="NH 3 /GLUTAMINE-DEPENDENT NAD + SYNTHETASE"/>
    <property type="match status" value="1"/>
</dbReference>
<dbReference type="NCBIfam" id="TIGR00552">
    <property type="entry name" value="nadE"/>
    <property type="match status" value="1"/>
</dbReference>
<dbReference type="HAMAP" id="MF_02090">
    <property type="entry name" value="NadE_glutamine_dep"/>
    <property type="match status" value="1"/>
</dbReference>
<dbReference type="GO" id="GO:0005524">
    <property type="term" value="F:ATP binding"/>
    <property type="evidence" value="ECO:0007669"/>
    <property type="project" value="UniProtKB-UniRule"/>
</dbReference>
<dbReference type="PANTHER" id="PTHR23090:SF9">
    <property type="entry name" value="GLUTAMINE-DEPENDENT NAD(+) SYNTHETASE"/>
    <property type="match status" value="1"/>
</dbReference>
<evidence type="ECO:0000256" key="2">
    <source>
        <dbReference type="ARBA" id="ARBA00007145"/>
    </source>
</evidence>
<dbReference type="EC" id="6.3.5.1" evidence="3 10"/>
<dbReference type="PROSITE" id="PS50263">
    <property type="entry name" value="CN_HYDROLASE"/>
    <property type="match status" value="1"/>
</dbReference>
<dbReference type="InterPro" id="IPR014729">
    <property type="entry name" value="Rossmann-like_a/b/a_fold"/>
</dbReference>
<feature type="domain" description="CN hydrolase" evidence="11">
    <location>
        <begin position="13"/>
        <end position="283"/>
    </location>
</feature>
<dbReference type="FunFam" id="3.40.50.620:FF:000036">
    <property type="entry name" value="Glutamine-dependent NAD(+) synthetase"/>
    <property type="match status" value="1"/>
</dbReference>
<comment type="pathway">
    <text evidence="1 10">Cofactor biosynthesis; NAD(+) biosynthesis; NAD(+) from deamido-NAD(+) (L-Gln route): step 1/1.</text>
</comment>
<evidence type="ECO:0000313" key="12">
    <source>
        <dbReference type="Proteomes" id="UP000492821"/>
    </source>
</evidence>
<keyword evidence="12" id="KW-1185">Reference proteome</keyword>
<keyword evidence="5 10" id="KW-0436">Ligase</keyword>
<reference evidence="12" key="1">
    <citation type="journal article" date="2013" name="Genetics">
        <title>The draft genome and transcriptome of Panagrellus redivivus are shaped by the harsh demands of a free-living lifestyle.</title>
        <authorList>
            <person name="Srinivasan J."/>
            <person name="Dillman A.R."/>
            <person name="Macchietto M.G."/>
            <person name="Heikkinen L."/>
            <person name="Lakso M."/>
            <person name="Fracchia K.M."/>
            <person name="Antoshechkin I."/>
            <person name="Mortazavi A."/>
            <person name="Wong G."/>
            <person name="Sternberg P.W."/>
        </authorList>
    </citation>
    <scope>NUCLEOTIDE SEQUENCE [LARGE SCALE GENOMIC DNA]</scope>
    <source>
        <strain evidence="12">MT8872</strain>
    </source>
</reference>
<accession>A0A7E4ZZF8</accession>